<sequence>MSLPGCGMVSGHRQVIWTLCFLLLLLEAAFAKNIWKRTLHTRVTEKSRMEPHADRCPPPPRSLPPSACQVARCQADSECPHRRRCCYNGCVYTCLELVPLPPVLDWLVQPKPRWLGGNGWLLDGPQEVLQAEACSTTEDGAEPLLCPSGYECHILNPGDVAKGIPNRGQCVKQREQTDGRFPGHRFYKEYPEGDYKNVAENGKGRPTHAH</sequence>
<evidence type="ECO:0000313" key="3">
    <source>
        <dbReference type="Proteomes" id="UP001652624"/>
    </source>
</evidence>
<dbReference type="SUPFAM" id="SSF57256">
    <property type="entry name" value="Elafin-like"/>
    <property type="match status" value="1"/>
</dbReference>
<reference evidence="3 4" key="1">
    <citation type="submission" date="2025-05" db="UniProtKB">
        <authorList>
            <consortium name="RefSeq"/>
        </authorList>
    </citation>
    <scope>NUCLEOTIDE SEQUENCE [LARGE SCALE GENOMIC DNA]</scope>
</reference>
<dbReference type="AlphaFoldDB" id="A0A1S3WIN6"/>
<accession>A0A1S3WIN6</accession>
<dbReference type="GO" id="GO:0005615">
    <property type="term" value="C:extracellular space"/>
    <property type="evidence" value="ECO:0007669"/>
    <property type="project" value="TreeGrafter"/>
</dbReference>
<dbReference type="GO" id="GO:0004867">
    <property type="term" value="F:serine-type endopeptidase inhibitor activity"/>
    <property type="evidence" value="ECO:0007669"/>
    <property type="project" value="UniProtKB-KW"/>
</dbReference>
<dbReference type="CTD" id="58189"/>
<name>A0A1S3WIN6_ERIEU</name>
<dbReference type="eggNOG" id="ENOG502QWDC">
    <property type="taxonomic scope" value="Eukaryota"/>
</dbReference>
<gene>
    <name evidence="4 5" type="primary">WFDC1</name>
</gene>
<evidence type="ECO:0000313" key="4">
    <source>
        <dbReference type="RefSeq" id="XP_016046004.2"/>
    </source>
</evidence>
<dbReference type="Proteomes" id="UP001652624">
    <property type="component" value="Chromosome 2"/>
</dbReference>
<proteinExistence type="predicted"/>
<dbReference type="PROSITE" id="PS51390">
    <property type="entry name" value="WAP"/>
    <property type="match status" value="1"/>
</dbReference>
<dbReference type="Pfam" id="PF00095">
    <property type="entry name" value="WAP"/>
    <property type="match status" value="1"/>
</dbReference>
<dbReference type="RefSeq" id="XP_016046005.2">
    <property type="nucleotide sequence ID" value="XM_016190519.2"/>
</dbReference>
<dbReference type="InterPro" id="IPR008197">
    <property type="entry name" value="WAP_dom"/>
</dbReference>
<dbReference type="InterPro" id="IPR036645">
    <property type="entry name" value="Elafin-like_sf"/>
</dbReference>
<evidence type="ECO:0000313" key="5">
    <source>
        <dbReference type="RefSeq" id="XP_016046005.2"/>
    </source>
</evidence>
<evidence type="ECO:0000259" key="2">
    <source>
        <dbReference type="PROSITE" id="PS51390"/>
    </source>
</evidence>
<feature type="domain" description="WAP" evidence="2">
    <location>
        <begin position="49"/>
        <end position="98"/>
    </location>
</feature>
<protein>
    <submittedName>
        <fullName evidence="4 5">WAP four-disulfide core domain protein 1</fullName>
    </submittedName>
</protein>
<keyword evidence="1" id="KW-0732">Signal</keyword>
<dbReference type="STRING" id="9365.ENSEEUP00000003764"/>
<keyword evidence="3" id="KW-1185">Reference proteome</keyword>
<dbReference type="GeneID" id="103118183"/>
<feature type="signal peptide" evidence="1">
    <location>
        <begin position="1"/>
        <end position="31"/>
    </location>
</feature>
<dbReference type="GO" id="GO:0001558">
    <property type="term" value="P:regulation of cell growth"/>
    <property type="evidence" value="ECO:0007669"/>
    <property type="project" value="TreeGrafter"/>
</dbReference>
<dbReference type="SMART" id="SM00217">
    <property type="entry name" value="WAP"/>
    <property type="match status" value="1"/>
</dbReference>
<dbReference type="PANTHER" id="PTHR14308">
    <property type="entry name" value="WAP FOUR-DISULFIDE CORE DOMAIN PROTEIN 1"/>
    <property type="match status" value="1"/>
</dbReference>
<feature type="chain" id="PRO_5010480748" evidence="1">
    <location>
        <begin position="32"/>
        <end position="210"/>
    </location>
</feature>
<dbReference type="PANTHER" id="PTHR14308:SF0">
    <property type="entry name" value="WAP FOUR-DISULFIDE CORE DOMAIN PROTEIN 1"/>
    <property type="match status" value="1"/>
</dbReference>
<dbReference type="Gene3D" id="4.10.75.10">
    <property type="entry name" value="Elafin-like"/>
    <property type="match status" value="1"/>
</dbReference>
<dbReference type="InterPro" id="IPR042357">
    <property type="entry name" value="WFDC1"/>
</dbReference>
<evidence type="ECO:0000256" key="1">
    <source>
        <dbReference type="SAM" id="SignalP"/>
    </source>
</evidence>
<dbReference type="OrthoDB" id="5989673at2759"/>
<organism evidence="3 4">
    <name type="scientific">Erinaceus europaeus</name>
    <name type="common">Western European hedgehog</name>
    <dbReference type="NCBI Taxonomy" id="9365"/>
    <lineage>
        <taxon>Eukaryota</taxon>
        <taxon>Metazoa</taxon>
        <taxon>Chordata</taxon>
        <taxon>Craniata</taxon>
        <taxon>Vertebrata</taxon>
        <taxon>Euteleostomi</taxon>
        <taxon>Mammalia</taxon>
        <taxon>Eutheria</taxon>
        <taxon>Laurasiatheria</taxon>
        <taxon>Eulipotyphla</taxon>
        <taxon>Erinaceidae</taxon>
        <taxon>Erinaceinae</taxon>
        <taxon>Erinaceus</taxon>
    </lineage>
</organism>
<dbReference type="RefSeq" id="XP_016046004.2">
    <property type="nucleotide sequence ID" value="XM_016190518.2"/>
</dbReference>